<gene>
    <name evidence="2" type="ORF">MPL3356_80443</name>
    <name evidence="4" type="ORF">MPL3365_90057</name>
    <name evidence="3" type="ORF">MPLDJ20_60179</name>
</gene>
<dbReference type="InterPro" id="IPR005025">
    <property type="entry name" value="FMN_Rdtase-like_dom"/>
</dbReference>
<dbReference type="EMBL" id="CCMZ01000075">
    <property type="protein sequence ID" value="CDX28694.1"/>
    <property type="molecule type" value="Genomic_DNA"/>
</dbReference>
<dbReference type="EMBL" id="CCNB01000043">
    <property type="protein sequence ID" value="CDX43295.1"/>
    <property type="molecule type" value="Genomic_DNA"/>
</dbReference>
<keyword evidence="5" id="KW-1185">Reference proteome</keyword>
<reference evidence="6 7" key="1">
    <citation type="submission" date="2014-08" db="EMBL/GenBank/DDBJ databases">
        <authorList>
            <person name="Moulin Lionel"/>
        </authorList>
    </citation>
    <scope>NUCLEOTIDE SEQUENCE [LARGE SCALE GENOMIC DNA]</scope>
</reference>
<dbReference type="Proteomes" id="UP000046122">
    <property type="component" value="Unassembled WGS sequence"/>
</dbReference>
<evidence type="ECO:0000313" key="3">
    <source>
        <dbReference type="EMBL" id="CDX43295.1"/>
    </source>
</evidence>
<dbReference type="GeneID" id="31892713"/>
<protein>
    <submittedName>
        <fullName evidence="3">NADPH-dependent FMN reductase</fullName>
    </submittedName>
</protein>
<dbReference type="InterPro" id="IPR050712">
    <property type="entry name" value="NAD(P)H-dep_reductase"/>
</dbReference>
<evidence type="ECO:0000313" key="4">
    <source>
        <dbReference type="EMBL" id="CDX63397.1"/>
    </source>
</evidence>
<dbReference type="PANTHER" id="PTHR30543">
    <property type="entry name" value="CHROMATE REDUCTASE"/>
    <property type="match status" value="1"/>
</dbReference>
<sequence length="201" mass="21802">MSKPKIAIVVGSTRAARFADVPTQWIAKIAKAHADIDVEIVDLRDWPLPFFDEVASSAWAPSQNEVAQRWQKKVAEFDGFIFTAAEYNHAPTGVLKNAIDYAANEWNKKPAGFVGYGSVGGARAVEQLRLIAVELQMAPVKSAVHIAWGDFLAVRQGEKKLEDIEHLNQAAAALVNDVAWWAKVLKAARAADAIAGEAQAA</sequence>
<evidence type="ECO:0000259" key="1">
    <source>
        <dbReference type="Pfam" id="PF03358"/>
    </source>
</evidence>
<dbReference type="STRING" id="69974.MPLDJ20_60179"/>
<accession>A0A090GPZ0</accession>
<evidence type="ECO:0000313" key="5">
    <source>
        <dbReference type="Proteomes" id="UP000045285"/>
    </source>
</evidence>
<organism evidence="3 7">
    <name type="scientific">Mesorhizobium plurifarium</name>
    <dbReference type="NCBI Taxonomy" id="69974"/>
    <lineage>
        <taxon>Bacteria</taxon>
        <taxon>Pseudomonadati</taxon>
        <taxon>Pseudomonadota</taxon>
        <taxon>Alphaproteobacteria</taxon>
        <taxon>Hyphomicrobiales</taxon>
        <taxon>Phyllobacteriaceae</taxon>
        <taxon>Mesorhizobium</taxon>
    </lineage>
</organism>
<dbReference type="InterPro" id="IPR029039">
    <property type="entry name" value="Flavoprotein-like_sf"/>
</dbReference>
<dbReference type="SUPFAM" id="SSF52218">
    <property type="entry name" value="Flavoproteins"/>
    <property type="match status" value="1"/>
</dbReference>
<dbReference type="GO" id="GO:0010181">
    <property type="term" value="F:FMN binding"/>
    <property type="evidence" value="ECO:0007669"/>
    <property type="project" value="TreeGrafter"/>
</dbReference>
<reference evidence="5" key="2">
    <citation type="submission" date="2014-08" db="EMBL/GenBank/DDBJ databases">
        <authorList>
            <person name="Moulin L."/>
        </authorList>
    </citation>
    <scope>NUCLEOTIDE SEQUENCE [LARGE SCALE GENOMIC DNA]</scope>
</reference>
<dbReference type="Gene3D" id="3.40.50.360">
    <property type="match status" value="1"/>
</dbReference>
<evidence type="ECO:0000313" key="2">
    <source>
        <dbReference type="EMBL" id="CDX28694.1"/>
    </source>
</evidence>
<dbReference type="Pfam" id="PF03358">
    <property type="entry name" value="FMN_red"/>
    <property type="match status" value="1"/>
</dbReference>
<dbReference type="PANTHER" id="PTHR30543:SF21">
    <property type="entry name" value="NAD(P)H-DEPENDENT FMN REDUCTASE LOT6"/>
    <property type="match status" value="1"/>
</dbReference>
<proteinExistence type="predicted"/>
<dbReference type="GO" id="GO:0005829">
    <property type="term" value="C:cytosol"/>
    <property type="evidence" value="ECO:0007669"/>
    <property type="project" value="TreeGrafter"/>
</dbReference>
<evidence type="ECO:0000313" key="7">
    <source>
        <dbReference type="Proteomes" id="UP000046373"/>
    </source>
</evidence>
<evidence type="ECO:0000313" key="6">
    <source>
        <dbReference type="Proteomes" id="UP000046122"/>
    </source>
</evidence>
<dbReference type="EMBL" id="CCNE01000067">
    <property type="protein sequence ID" value="CDX63397.1"/>
    <property type="molecule type" value="Genomic_DNA"/>
</dbReference>
<dbReference type="Proteomes" id="UP000045285">
    <property type="component" value="Unassembled WGS sequence"/>
</dbReference>
<dbReference type="GO" id="GO:0016491">
    <property type="term" value="F:oxidoreductase activity"/>
    <property type="evidence" value="ECO:0007669"/>
    <property type="project" value="InterPro"/>
</dbReference>
<dbReference type="AlphaFoldDB" id="A0A090GPZ0"/>
<name>A0A090GPZ0_MESPL</name>
<dbReference type="Proteomes" id="UP000046373">
    <property type="component" value="Unassembled WGS sequence"/>
</dbReference>
<dbReference type="RefSeq" id="WP_040989612.1">
    <property type="nucleotide sequence ID" value="NZ_CCNB01000043.1"/>
</dbReference>
<feature type="domain" description="NADPH-dependent FMN reductase-like" evidence="1">
    <location>
        <begin position="4"/>
        <end position="145"/>
    </location>
</feature>